<dbReference type="EMBL" id="MU393526">
    <property type="protein sequence ID" value="KAI4862438.1"/>
    <property type="molecule type" value="Genomic_DNA"/>
</dbReference>
<sequence>MPPAVVRRAPYKDFLQPALQRRFASTTGVLLAIAYVEALTLSRWNHLFLPWLPIGLPGLRTLAIFGSILPIIILRIAHSHMGIRTSNSPFDTFCRTAISFATLETIITFTASAWLFSQTYLFSAPADSNLGWITYYSGDRARLNERALFYTVNLIILGVVQGVLHMSMDYDRMLLGTVKPRREGDANVRSTAGWESLGEWAPVIVVRAFMLSMAVALVNYVVLYHFLRRYAWSWALSFFRIFYSLPKSNIPPSQAPWSVWMLGRSIWAGFLLCLLWYFGDMAFRLQLGKEPLKNNQPLSAESKDPNWSLLNGLKSKKRRVAAFAMWELALIARDFDVRRQAIFQDIDRKEGPVWSQLYVICLSVIKAIEERIDNYGKPPTPPPAQPEVTPQQPPPRIVQPPRNDNVWAPAPAPKGLRNSVGKLINDVVTSPGKTPVDVYLPEAKKRALEATDRLLTKEQKEGLMSTNVNGLFQILAFKVISAPIIGPMFQQLFSRRLTTAVLGQPYGELSIYTNAAYALSKLAVSSLTEDRYGNVQRDVPALIRTFTVVIKKLERFHDTLPIHWTDLNKSRECAEVDELLDALKDGLGELIAAFEQYSSDLRLTRADMRLAKEAAVKKPKPAEAPVEQPRPVDEAGPVPRPVAAAGAAAGGVAAEANAQPEMQQLR</sequence>
<proteinExistence type="predicted"/>
<dbReference type="Proteomes" id="UP001497700">
    <property type="component" value="Unassembled WGS sequence"/>
</dbReference>
<accession>A0ACB9YU09</accession>
<reference evidence="1 2" key="1">
    <citation type="journal article" date="2022" name="New Phytol.">
        <title>Ecological generalism drives hyperdiversity of secondary metabolite gene clusters in xylarialean endophytes.</title>
        <authorList>
            <person name="Franco M.E.E."/>
            <person name="Wisecaver J.H."/>
            <person name="Arnold A.E."/>
            <person name="Ju Y.M."/>
            <person name="Slot J.C."/>
            <person name="Ahrendt S."/>
            <person name="Moore L.P."/>
            <person name="Eastman K.E."/>
            <person name="Scott K."/>
            <person name="Konkel Z."/>
            <person name="Mondo S.J."/>
            <person name="Kuo A."/>
            <person name="Hayes R.D."/>
            <person name="Haridas S."/>
            <person name="Andreopoulos B."/>
            <person name="Riley R."/>
            <person name="LaButti K."/>
            <person name="Pangilinan J."/>
            <person name="Lipzen A."/>
            <person name="Amirebrahimi M."/>
            <person name="Yan J."/>
            <person name="Adam C."/>
            <person name="Keymanesh K."/>
            <person name="Ng V."/>
            <person name="Louie K."/>
            <person name="Northen T."/>
            <person name="Drula E."/>
            <person name="Henrissat B."/>
            <person name="Hsieh H.M."/>
            <person name="Youens-Clark K."/>
            <person name="Lutzoni F."/>
            <person name="Miadlikowska J."/>
            <person name="Eastwood D.C."/>
            <person name="Hamelin R.C."/>
            <person name="Grigoriev I.V."/>
            <person name="U'Ren J.M."/>
        </authorList>
    </citation>
    <scope>NUCLEOTIDE SEQUENCE [LARGE SCALE GENOMIC DNA]</scope>
    <source>
        <strain evidence="1 2">CBS 119005</strain>
    </source>
</reference>
<name>A0ACB9YU09_9PEZI</name>
<comment type="caution">
    <text evidence="1">The sequence shown here is derived from an EMBL/GenBank/DDBJ whole genome shotgun (WGS) entry which is preliminary data.</text>
</comment>
<protein>
    <submittedName>
        <fullName evidence="1">Nucleoporin protein Ndc1-Nup</fullName>
    </submittedName>
</protein>
<keyword evidence="2" id="KW-1185">Reference proteome</keyword>
<gene>
    <name evidence="1" type="ORF">F4820DRAFT_24438</name>
</gene>
<evidence type="ECO:0000313" key="1">
    <source>
        <dbReference type="EMBL" id="KAI4862438.1"/>
    </source>
</evidence>
<organism evidence="1 2">
    <name type="scientific">Hypoxylon rubiginosum</name>
    <dbReference type="NCBI Taxonomy" id="110542"/>
    <lineage>
        <taxon>Eukaryota</taxon>
        <taxon>Fungi</taxon>
        <taxon>Dikarya</taxon>
        <taxon>Ascomycota</taxon>
        <taxon>Pezizomycotina</taxon>
        <taxon>Sordariomycetes</taxon>
        <taxon>Xylariomycetidae</taxon>
        <taxon>Xylariales</taxon>
        <taxon>Hypoxylaceae</taxon>
        <taxon>Hypoxylon</taxon>
    </lineage>
</organism>
<evidence type="ECO:0000313" key="2">
    <source>
        <dbReference type="Proteomes" id="UP001497700"/>
    </source>
</evidence>